<organism evidence="5 6">
    <name type="scientific">Stieleria bergensis</name>
    <dbReference type="NCBI Taxonomy" id="2528025"/>
    <lineage>
        <taxon>Bacteria</taxon>
        <taxon>Pseudomonadati</taxon>
        <taxon>Planctomycetota</taxon>
        <taxon>Planctomycetia</taxon>
        <taxon>Pirellulales</taxon>
        <taxon>Pirellulaceae</taxon>
        <taxon>Stieleria</taxon>
    </lineage>
</organism>
<keyword evidence="1 2" id="KW-0129">CBS domain</keyword>
<dbReference type="CDD" id="cd02205">
    <property type="entry name" value="CBS_pair_SF"/>
    <property type="match status" value="1"/>
</dbReference>
<dbReference type="PROSITE" id="PS51371">
    <property type="entry name" value="CBS"/>
    <property type="match status" value="1"/>
</dbReference>
<dbReference type="OrthoDB" id="5295985at2"/>
<name>A0A517SYX4_9BACT</name>
<dbReference type="EMBL" id="CP036272">
    <property type="protein sequence ID" value="QDT61231.1"/>
    <property type="molecule type" value="Genomic_DNA"/>
</dbReference>
<sequence>MASPETGSTSMTNPPGQLRIDDPSLQRMPGQAQSTLNQLIGETKTGLMGIRPFLHISPETTICRTIELMYDADASGVLIVQANQVLGIVTERDILQRATEQYERISQQPVADIMTPCPTSLKFSDSVQTAIKQIAQFRHIPVVDQRNQPLGILTPYRAFEFVDALLTEVAES</sequence>
<gene>
    <name evidence="5" type="ORF">SV7mr_37650</name>
</gene>
<feature type="compositionally biased region" description="Polar residues" evidence="3">
    <location>
        <begin position="1"/>
        <end position="15"/>
    </location>
</feature>
<feature type="domain" description="CBS" evidence="4">
    <location>
        <begin position="49"/>
        <end position="104"/>
    </location>
</feature>
<evidence type="ECO:0000313" key="6">
    <source>
        <dbReference type="Proteomes" id="UP000315003"/>
    </source>
</evidence>
<dbReference type="InterPro" id="IPR000644">
    <property type="entry name" value="CBS_dom"/>
</dbReference>
<dbReference type="Proteomes" id="UP000315003">
    <property type="component" value="Chromosome"/>
</dbReference>
<dbReference type="AlphaFoldDB" id="A0A517SYX4"/>
<protein>
    <submittedName>
        <fullName evidence="5">Inosine 5'-monophosphate dehydrogenase</fullName>
    </submittedName>
</protein>
<reference evidence="5 6" key="1">
    <citation type="submission" date="2019-02" db="EMBL/GenBank/DDBJ databases">
        <title>Deep-cultivation of Planctomycetes and their phenomic and genomic characterization uncovers novel biology.</title>
        <authorList>
            <person name="Wiegand S."/>
            <person name="Jogler M."/>
            <person name="Boedeker C."/>
            <person name="Pinto D."/>
            <person name="Vollmers J."/>
            <person name="Rivas-Marin E."/>
            <person name="Kohn T."/>
            <person name="Peeters S.H."/>
            <person name="Heuer A."/>
            <person name="Rast P."/>
            <person name="Oberbeckmann S."/>
            <person name="Bunk B."/>
            <person name="Jeske O."/>
            <person name="Meyerdierks A."/>
            <person name="Storesund J.E."/>
            <person name="Kallscheuer N."/>
            <person name="Luecker S."/>
            <person name="Lage O.M."/>
            <person name="Pohl T."/>
            <person name="Merkel B.J."/>
            <person name="Hornburger P."/>
            <person name="Mueller R.-W."/>
            <person name="Bruemmer F."/>
            <person name="Labrenz M."/>
            <person name="Spormann A.M."/>
            <person name="Op den Camp H."/>
            <person name="Overmann J."/>
            <person name="Amann R."/>
            <person name="Jetten M.S.M."/>
            <person name="Mascher T."/>
            <person name="Medema M.H."/>
            <person name="Devos D.P."/>
            <person name="Kaster A.-K."/>
            <person name="Ovreas L."/>
            <person name="Rohde M."/>
            <person name="Galperin M.Y."/>
            <person name="Jogler C."/>
        </authorList>
    </citation>
    <scope>NUCLEOTIDE SEQUENCE [LARGE SCALE GENOMIC DNA]</scope>
    <source>
        <strain evidence="5 6">SV_7m_r</strain>
    </source>
</reference>
<dbReference type="Gene3D" id="3.10.580.10">
    <property type="entry name" value="CBS-domain"/>
    <property type="match status" value="1"/>
</dbReference>
<evidence type="ECO:0000256" key="2">
    <source>
        <dbReference type="PROSITE-ProRule" id="PRU00703"/>
    </source>
</evidence>
<dbReference type="SUPFAM" id="SSF54631">
    <property type="entry name" value="CBS-domain pair"/>
    <property type="match status" value="1"/>
</dbReference>
<evidence type="ECO:0000259" key="4">
    <source>
        <dbReference type="PROSITE" id="PS51371"/>
    </source>
</evidence>
<dbReference type="SMART" id="SM00116">
    <property type="entry name" value="CBS"/>
    <property type="match status" value="2"/>
</dbReference>
<evidence type="ECO:0000313" key="5">
    <source>
        <dbReference type="EMBL" id="QDT61231.1"/>
    </source>
</evidence>
<dbReference type="InterPro" id="IPR051257">
    <property type="entry name" value="Diverse_CBS-Domain"/>
</dbReference>
<evidence type="ECO:0000256" key="1">
    <source>
        <dbReference type="ARBA" id="ARBA00023122"/>
    </source>
</evidence>
<keyword evidence="6" id="KW-1185">Reference proteome</keyword>
<dbReference type="PANTHER" id="PTHR43080:SF2">
    <property type="entry name" value="CBS DOMAIN-CONTAINING PROTEIN"/>
    <property type="match status" value="1"/>
</dbReference>
<evidence type="ECO:0000256" key="3">
    <source>
        <dbReference type="SAM" id="MobiDB-lite"/>
    </source>
</evidence>
<proteinExistence type="predicted"/>
<dbReference type="InterPro" id="IPR046342">
    <property type="entry name" value="CBS_dom_sf"/>
</dbReference>
<dbReference type="Pfam" id="PF00571">
    <property type="entry name" value="CBS"/>
    <property type="match status" value="2"/>
</dbReference>
<dbReference type="PANTHER" id="PTHR43080">
    <property type="entry name" value="CBS DOMAIN-CONTAINING PROTEIN CBSX3, MITOCHONDRIAL"/>
    <property type="match status" value="1"/>
</dbReference>
<accession>A0A517SYX4</accession>
<feature type="region of interest" description="Disordered" evidence="3">
    <location>
        <begin position="1"/>
        <end position="29"/>
    </location>
</feature>